<dbReference type="EMBL" id="CT868219">
    <property type="protein sequence ID" value="CAK76036.1"/>
    <property type="molecule type" value="Genomic_DNA"/>
</dbReference>
<dbReference type="SUPFAM" id="SSF116907">
    <property type="entry name" value="Hook domain"/>
    <property type="match status" value="1"/>
</dbReference>
<dbReference type="InParanoid" id="A0CZ19"/>
<evidence type="ECO:0000313" key="2">
    <source>
        <dbReference type="EMBL" id="CAK76036.1"/>
    </source>
</evidence>
<name>A0CZ19_PARTE</name>
<dbReference type="OMA" id="MQMEKQE"/>
<feature type="coiled-coil region" evidence="1">
    <location>
        <begin position="220"/>
        <end position="366"/>
    </location>
</feature>
<evidence type="ECO:0000313" key="3">
    <source>
        <dbReference type="Proteomes" id="UP000000600"/>
    </source>
</evidence>
<keyword evidence="3" id="KW-1185">Reference proteome</keyword>
<dbReference type="AlphaFoldDB" id="A0CZ19"/>
<dbReference type="RefSeq" id="XP_001443433.1">
    <property type="nucleotide sequence ID" value="XM_001443396.1"/>
</dbReference>
<dbReference type="OrthoDB" id="306568at2759"/>
<evidence type="ECO:0008006" key="4">
    <source>
        <dbReference type="Google" id="ProtNLM"/>
    </source>
</evidence>
<protein>
    <recommendedName>
        <fullName evidence="4">Calponin-homology (CH) domain-containing protein</fullName>
    </recommendedName>
</protein>
<keyword evidence="1" id="KW-0175">Coiled coil</keyword>
<dbReference type="Proteomes" id="UP000000600">
    <property type="component" value="Unassembled WGS sequence"/>
</dbReference>
<organism evidence="2 3">
    <name type="scientific">Paramecium tetraurelia</name>
    <dbReference type="NCBI Taxonomy" id="5888"/>
    <lineage>
        <taxon>Eukaryota</taxon>
        <taxon>Sar</taxon>
        <taxon>Alveolata</taxon>
        <taxon>Ciliophora</taxon>
        <taxon>Intramacronucleata</taxon>
        <taxon>Oligohymenophorea</taxon>
        <taxon>Peniculida</taxon>
        <taxon>Parameciidae</taxon>
        <taxon>Paramecium</taxon>
    </lineage>
</organism>
<feature type="coiled-coil region" evidence="1">
    <location>
        <begin position="144"/>
        <end position="174"/>
    </location>
</feature>
<dbReference type="GeneID" id="5029218"/>
<proteinExistence type="predicted"/>
<dbReference type="Gene3D" id="1.10.418.10">
    <property type="entry name" value="Calponin-like domain"/>
    <property type="match status" value="1"/>
</dbReference>
<dbReference type="InterPro" id="IPR036872">
    <property type="entry name" value="CH_dom_sf"/>
</dbReference>
<sequence length="526" mass="62320">MSHNAILKWVGYLVNVPEGTTLKDLSDGRILTNLLNKLNPEAYPQKVQSSPQKNFQMDMLCVTNLVQNLKQSIPNLPEINSLLIAKHQDTTEIIKLISIIIKIMIESQLAQEAILKLNEEQVQNILQFINQYQEEEIGHQQQSDRKLLDKIDELEDENQQLKQLIEQQDKHQTQHFDKIKQQEQLLVQKENEISEIKICMIFNSYNTQNFKKIFIQRRIYQELQQKNQKYKKELSEQNEMLQHKLQNYSNLENINLQLQQELAQRCKQDKVVEELKTNIEILKQQMDLKDQKISKLQDQIKQTSQNQQKECSKVVELEMQNEQLKQEIEDIQRGKNKEIHQLHQKINELKIQVDTMQMEKQETQRSSVHYQQSPRCLDSEFKSLLNDNIGGYYSEQTIQEFQQQLQQKEQQLQQKEILFDQKIKTLEAKINKEKDTNIQHIQITSSLQEENKKLKLELEKLIDTNYQVSRIHAEKQQNMLLISVIECLNEKVNQLHSQSKEHLKSDKKTQPQILSRNSISLWSAKQ</sequence>
<dbReference type="HOGENOM" id="CLU_502016_0_0_1"/>
<gene>
    <name evidence="2" type="ORF">GSPATT00011637001</name>
</gene>
<reference evidence="2 3" key="1">
    <citation type="journal article" date="2006" name="Nature">
        <title>Global trends of whole-genome duplications revealed by the ciliate Paramecium tetraurelia.</title>
        <authorList>
            <consortium name="Genoscope"/>
            <person name="Aury J.-M."/>
            <person name="Jaillon O."/>
            <person name="Duret L."/>
            <person name="Noel B."/>
            <person name="Jubin C."/>
            <person name="Porcel B.M."/>
            <person name="Segurens B."/>
            <person name="Daubin V."/>
            <person name="Anthouard V."/>
            <person name="Aiach N."/>
            <person name="Arnaiz O."/>
            <person name="Billaut A."/>
            <person name="Beisson J."/>
            <person name="Blanc I."/>
            <person name="Bouhouche K."/>
            <person name="Camara F."/>
            <person name="Duharcourt S."/>
            <person name="Guigo R."/>
            <person name="Gogendeau D."/>
            <person name="Katinka M."/>
            <person name="Keller A.-M."/>
            <person name="Kissmehl R."/>
            <person name="Klotz C."/>
            <person name="Koll F."/>
            <person name="Le Moue A."/>
            <person name="Lepere C."/>
            <person name="Malinsky S."/>
            <person name="Nowacki M."/>
            <person name="Nowak J.K."/>
            <person name="Plattner H."/>
            <person name="Poulain J."/>
            <person name="Ruiz F."/>
            <person name="Serrano V."/>
            <person name="Zagulski M."/>
            <person name="Dessen P."/>
            <person name="Betermier M."/>
            <person name="Weissenbach J."/>
            <person name="Scarpelli C."/>
            <person name="Schachter V."/>
            <person name="Sperling L."/>
            <person name="Meyer E."/>
            <person name="Cohen J."/>
            <person name="Wincker P."/>
        </authorList>
    </citation>
    <scope>NUCLEOTIDE SEQUENCE [LARGE SCALE GENOMIC DNA]</scope>
    <source>
        <strain evidence="2 3">Stock d4-2</strain>
    </source>
</reference>
<dbReference type="STRING" id="5888.A0CZ19"/>
<accession>A0CZ19</accession>
<dbReference type="KEGG" id="ptm:GSPATT00011637001"/>
<evidence type="ECO:0000256" key="1">
    <source>
        <dbReference type="SAM" id="Coils"/>
    </source>
</evidence>